<protein>
    <submittedName>
        <fullName evidence="1">Uncharacterized protein</fullName>
    </submittedName>
</protein>
<accession>A0ABM7AEW3</accession>
<reference evidence="1" key="1">
    <citation type="submission" date="2018-11" db="EMBL/GenBank/DDBJ databases">
        <title>FDA dAtabase for Regulatory Grade micrObial Sequences (FDA-ARGOS): Supporting development and validation of Infectious Disease Dx tests.</title>
        <authorList>
            <person name="Bliska J."/>
            <person name="Cleland M.-M."/>
            <person name="Tallon L."/>
            <person name="Sadzewicz L."/>
            <person name="Zhao X."/>
            <person name="Vavikolanu K."/>
            <person name="Mehta A."/>
            <person name="Aluvathingal J."/>
            <person name="Nadendla S."/>
            <person name="Yan Y."/>
            <person name="Sichtig H."/>
        </authorList>
    </citation>
    <scope>NUCLEOTIDE SEQUENCE [LARGE SCALE GENOMIC DNA]</scope>
    <source>
        <strain evidence="1">FDAARGOS_581</strain>
    </source>
</reference>
<name>A0ABM7AEW3_YERPU</name>
<evidence type="ECO:0000313" key="1">
    <source>
        <dbReference type="EMBL" id="AYW90904.1"/>
    </source>
</evidence>
<sequence length="67" mass="7546">MRLIPEAYPVSSRCRLPATRIIVGICVFTQKIKNGKTKTQRGKMDILTIDSTGKHIIFMAKNNILNT</sequence>
<dbReference type="Proteomes" id="UP000268669">
    <property type="component" value="Chromosome"/>
</dbReference>
<gene>
    <name evidence="1" type="ORF">EGX47_05885</name>
</gene>
<organism evidence="1 2">
    <name type="scientific">Yersinia pseudotuberculosis</name>
    <dbReference type="NCBI Taxonomy" id="633"/>
    <lineage>
        <taxon>Bacteria</taxon>
        <taxon>Pseudomonadati</taxon>
        <taxon>Pseudomonadota</taxon>
        <taxon>Gammaproteobacteria</taxon>
        <taxon>Enterobacterales</taxon>
        <taxon>Yersiniaceae</taxon>
        <taxon>Yersinia</taxon>
    </lineage>
</organism>
<dbReference type="EMBL" id="CP033713">
    <property type="protein sequence ID" value="AYW90904.1"/>
    <property type="molecule type" value="Genomic_DNA"/>
</dbReference>
<keyword evidence="2" id="KW-1185">Reference proteome</keyword>
<evidence type="ECO:0000313" key="2">
    <source>
        <dbReference type="Proteomes" id="UP000268669"/>
    </source>
</evidence>
<proteinExistence type="predicted"/>